<evidence type="ECO:0000313" key="11">
    <source>
        <dbReference type="Proteomes" id="UP000094801"/>
    </source>
</evidence>
<protein>
    <submittedName>
        <fullName evidence="10">Glycoside hydrolase family 17 protein</fullName>
    </submittedName>
</protein>
<dbReference type="PANTHER" id="PTHR16631:SF24">
    <property type="entry name" value="FAMILY 17 GLUCOSIDASE SCW11-RELATED"/>
    <property type="match status" value="1"/>
</dbReference>
<dbReference type="GO" id="GO:0009277">
    <property type="term" value="C:fungal-type cell wall"/>
    <property type="evidence" value="ECO:0007669"/>
    <property type="project" value="TreeGrafter"/>
</dbReference>
<feature type="compositionally biased region" description="Low complexity" evidence="8">
    <location>
        <begin position="230"/>
        <end position="272"/>
    </location>
</feature>
<evidence type="ECO:0000313" key="10">
    <source>
        <dbReference type="EMBL" id="ODV83492.1"/>
    </source>
</evidence>
<evidence type="ECO:0000256" key="8">
    <source>
        <dbReference type="SAM" id="MobiDB-lite"/>
    </source>
</evidence>
<feature type="compositionally biased region" description="Low complexity" evidence="8">
    <location>
        <begin position="140"/>
        <end position="157"/>
    </location>
</feature>
<gene>
    <name evidence="10" type="ORF">CANARDRAFT_203054</name>
</gene>
<evidence type="ECO:0000256" key="4">
    <source>
        <dbReference type="ARBA" id="ARBA00022525"/>
    </source>
</evidence>
<dbReference type="SUPFAM" id="SSF51445">
    <property type="entry name" value="(Trans)glycosidases"/>
    <property type="match status" value="1"/>
</dbReference>
<keyword evidence="3" id="KW-0134">Cell wall</keyword>
<dbReference type="GO" id="GO:0005975">
    <property type="term" value="P:carbohydrate metabolic process"/>
    <property type="evidence" value="ECO:0007669"/>
    <property type="project" value="InterPro"/>
</dbReference>
<dbReference type="AlphaFoldDB" id="A0A1E4SVP5"/>
<dbReference type="PROSITE" id="PS00587">
    <property type="entry name" value="GLYCOSYL_HYDROL_F17"/>
    <property type="match status" value="1"/>
</dbReference>
<evidence type="ECO:0000256" key="5">
    <source>
        <dbReference type="ARBA" id="ARBA00022729"/>
    </source>
</evidence>
<evidence type="ECO:0000256" key="7">
    <source>
        <dbReference type="ARBA" id="ARBA00023295"/>
    </source>
</evidence>
<comment type="similarity">
    <text evidence="2">Belongs to the glycosyl hydrolase 17 family.</text>
</comment>
<evidence type="ECO:0000256" key="9">
    <source>
        <dbReference type="SAM" id="SignalP"/>
    </source>
</evidence>
<dbReference type="Proteomes" id="UP000094801">
    <property type="component" value="Unassembled WGS sequence"/>
</dbReference>
<feature type="region of interest" description="Disordered" evidence="8">
    <location>
        <begin position="140"/>
        <end position="272"/>
    </location>
</feature>
<dbReference type="PANTHER" id="PTHR16631">
    <property type="entry name" value="GLUCAN 1,3-BETA-GLUCOSIDASE"/>
    <property type="match status" value="1"/>
</dbReference>
<keyword evidence="11" id="KW-1185">Reference proteome</keyword>
<dbReference type="GO" id="GO:0005576">
    <property type="term" value="C:extracellular region"/>
    <property type="evidence" value="ECO:0007669"/>
    <property type="project" value="TreeGrafter"/>
</dbReference>
<evidence type="ECO:0000256" key="3">
    <source>
        <dbReference type="ARBA" id="ARBA00022512"/>
    </source>
</evidence>
<keyword evidence="7" id="KW-0326">Glycosidase</keyword>
<evidence type="ECO:0000256" key="1">
    <source>
        <dbReference type="ARBA" id="ARBA00004191"/>
    </source>
</evidence>
<keyword evidence="5 9" id="KW-0732">Signal</keyword>
<organism evidence="10 11">
    <name type="scientific">[Candida] arabinofermentans NRRL YB-2248</name>
    <dbReference type="NCBI Taxonomy" id="983967"/>
    <lineage>
        <taxon>Eukaryota</taxon>
        <taxon>Fungi</taxon>
        <taxon>Dikarya</taxon>
        <taxon>Ascomycota</taxon>
        <taxon>Saccharomycotina</taxon>
        <taxon>Pichiomycetes</taxon>
        <taxon>Pichiales</taxon>
        <taxon>Pichiaceae</taxon>
        <taxon>Ogataea</taxon>
        <taxon>Ogataea/Candida clade</taxon>
    </lineage>
</organism>
<dbReference type="InterPro" id="IPR000490">
    <property type="entry name" value="Glyco_hydro_17"/>
</dbReference>
<feature type="chain" id="PRO_5009162964" evidence="9">
    <location>
        <begin position="20"/>
        <end position="546"/>
    </location>
</feature>
<feature type="signal peptide" evidence="9">
    <location>
        <begin position="1"/>
        <end position="19"/>
    </location>
</feature>
<dbReference type="STRING" id="983967.A0A1E4SVP5"/>
<dbReference type="GO" id="GO:0009986">
    <property type="term" value="C:cell surface"/>
    <property type="evidence" value="ECO:0007669"/>
    <property type="project" value="TreeGrafter"/>
</dbReference>
<dbReference type="GO" id="GO:0071555">
    <property type="term" value="P:cell wall organization"/>
    <property type="evidence" value="ECO:0007669"/>
    <property type="project" value="TreeGrafter"/>
</dbReference>
<proteinExistence type="inferred from homology"/>
<dbReference type="OrthoDB" id="4082933at2759"/>
<dbReference type="InterPro" id="IPR050732">
    <property type="entry name" value="Beta-glucan_modifiers"/>
</dbReference>
<dbReference type="GO" id="GO:0042973">
    <property type="term" value="F:glucan endo-1,3-beta-D-glucosidase activity"/>
    <property type="evidence" value="ECO:0007669"/>
    <property type="project" value="TreeGrafter"/>
</dbReference>
<comment type="subcellular location">
    <subcellularLocation>
        <location evidence="1">Secreted</location>
        <location evidence="1">Cell wall</location>
    </subcellularLocation>
</comment>
<evidence type="ECO:0000256" key="2">
    <source>
        <dbReference type="ARBA" id="ARBA00008773"/>
    </source>
</evidence>
<accession>A0A1E4SVP5</accession>
<feature type="compositionally biased region" description="Low complexity" evidence="8">
    <location>
        <begin position="168"/>
        <end position="223"/>
    </location>
</feature>
<evidence type="ECO:0000256" key="6">
    <source>
        <dbReference type="ARBA" id="ARBA00022801"/>
    </source>
</evidence>
<keyword evidence="4" id="KW-0964">Secreted</keyword>
<reference evidence="11" key="1">
    <citation type="submission" date="2016-04" db="EMBL/GenBank/DDBJ databases">
        <title>Comparative genomics of biotechnologically important yeasts.</title>
        <authorList>
            <consortium name="DOE Joint Genome Institute"/>
            <person name="Riley R."/>
            <person name="Haridas S."/>
            <person name="Wolfe K.H."/>
            <person name="Lopes M.R."/>
            <person name="Hittinger C.T."/>
            <person name="Goker M."/>
            <person name="Salamov A."/>
            <person name="Wisecaver J."/>
            <person name="Long T.M."/>
            <person name="Aerts A.L."/>
            <person name="Barry K."/>
            <person name="Choi C."/>
            <person name="Clum A."/>
            <person name="Coughlan A.Y."/>
            <person name="Deshpande S."/>
            <person name="Douglass A.P."/>
            <person name="Hanson S.J."/>
            <person name="Klenk H.-P."/>
            <person name="Labutti K."/>
            <person name="Lapidus A."/>
            <person name="Lindquist E."/>
            <person name="Lipzen A."/>
            <person name="Meier-Kolthoff J.P."/>
            <person name="Ohm R.A."/>
            <person name="Otillar R.P."/>
            <person name="Pangilinan J."/>
            <person name="Peng Y."/>
            <person name="Rokas A."/>
            <person name="Rosa C.A."/>
            <person name="Scheuner C."/>
            <person name="Sibirny A.A."/>
            <person name="Slot J.C."/>
            <person name="Stielow J.B."/>
            <person name="Sun H."/>
            <person name="Kurtzman C.P."/>
            <person name="Blackwell M."/>
            <person name="Grigoriev I.V."/>
            <person name="Jeffries T.W."/>
        </authorList>
    </citation>
    <scope>NUCLEOTIDE SEQUENCE [LARGE SCALE GENOMIC DNA]</scope>
    <source>
        <strain evidence="11">NRRL YB-2248</strain>
    </source>
</reference>
<keyword evidence="6 10" id="KW-0378">Hydrolase</keyword>
<dbReference type="InterPro" id="IPR017853">
    <property type="entry name" value="GH"/>
</dbReference>
<sequence>MQFSLSLITALALFKSISALPIPIADPRLITRMHTADAVTTTELNYHTVTSTIPIVEILISNGVTYTNTLITIASGEDIKNISPTTTLVVNDATTTTSSPVDVATTPTSTSVNAATTVALTTSTPTSTPTAAVAVAAAATTTSSSSQVTEPTTSTSVELVGDENVDNTTSSTSSEVETTSSTSSEVETTSSTSSAETTSSTEVETTSSTSSAETTSSTEAKTTADLVAATTTSSSTSSTEAITTTSSTTSTSSTSTSSSSTTTTSSTTTETSSGIVSTVIPSAIVYSPYEDDGSCKSYDTVFTDLTLINSKSIGELRIYGNDCNYLTTVLPIANKFGMKVNQGFWISSEGVDSIDDAVTSFIDAVSDGSNGYSWDLFSYITIGNEAIISEYCSVSDLISKISSVKSLLQDAGYTGKVTTSEPPVTFSNYPELCTDSDIDFVGINTHSYFDTYSTAASSGSFVAGQITLTQGYCPNMDVLVTETGYPSKGIQNGGNIPSEANQKIAIQAILDTVGSDVTLLSTYNDYWKSAGEYGIEQSFGIITIVN</sequence>
<dbReference type="EMBL" id="KV453863">
    <property type="protein sequence ID" value="ODV83492.1"/>
    <property type="molecule type" value="Genomic_DNA"/>
</dbReference>
<name>A0A1E4SVP5_9ASCO</name>